<keyword evidence="3" id="KW-0677">Repeat</keyword>
<protein>
    <recommendedName>
        <fullName evidence="10">C2H2-type domain-containing protein</fullName>
    </recommendedName>
</protein>
<dbReference type="SUPFAM" id="SSF57667">
    <property type="entry name" value="beta-beta-alpha zinc fingers"/>
    <property type="match status" value="2"/>
</dbReference>
<keyword evidence="6" id="KW-0804">Transcription</keyword>
<evidence type="ECO:0000256" key="7">
    <source>
        <dbReference type="ARBA" id="ARBA00023242"/>
    </source>
</evidence>
<dbReference type="FunFam" id="3.30.160.60:FF:000515">
    <property type="entry name" value="early growth response protein 4"/>
    <property type="match status" value="1"/>
</dbReference>
<evidence type="ECO:0000256" key="2">
    <source>
        <dbReference type="ARBA" id="ARBA00022723"/>
    </source>
</evidence>
<evidence type="ECO:0000256" key="8">
    <source>
        <dbReference type="PROSITE-ProRule" id="PRU00042"/>
    </source>
</evidence>
<evidence type="ECO:0000256" key="5">
    <source>
        <dbReference type="ARBA" id="ARBA00023015"/>
    </source>
</evidence>
<keyword evidence="8" id="KW-0863">Zinc-finger</keyword>
<name>A0A813YFQ6_ADIRI</name>
<evidence type="ECO:0000313" key="12">
    <source>
        <dbReference type="Proteomes" id="UP000663852"/>
    </source>
</evidence>
<feature type="domain" description="C2H2-type" evidence="10">
    <location>
        <begin position="427"/>
        <end position="454"/>
    </location>
</feature>
<reference evidence="11" key="1">
    <citation type="submission" date="2021-02" db="EMBL/GenBank/DDBJ databases">
        <authorList>
            <person name="Nowell W R."/>
        </authorList>
    </citation>
    <scope>NUCLEOTIDE SEQUENCE</scope>
</reference>
<dbReference type="GO" id="GO:0001227">
    <property type="term" value="F:DNA-binding transcription repressor activity, RNA polymerase II-specific"/>
    <property type="evidence" value="ECO:0007669"/>
    <property type="project" value="TreeGrafter"/>
</dbReference>
<dbReference type="AlphaFoldDB" id="A0A813YFQ6"/>
<dbReference type="InterPro" id="IPR036236">
    <property type="entry name" value="Znf_C2H2_sf"/>
</dbReference>
<gene>
    <name evidence="11" type="ORF">EDS130_LOCUS8909</name>
</gene>
<dbReference type="OrthoDB" id="3437960at2759"/>
<comment type="caution">
    <text evidence="11">The sequence shown here is derived from an EMBL/GenBank/DDBJ whole genome shotgun (WGS) entry which is preliminary data.</text>
</comment>
<feature type="compositionally biased region" description="Low complexity" evidence="9">
    <location>
        <begin position="175"/>
        <end position="205"/>
    </location>
</feature>
<dbReference type="PROSITE" id="PS50157">
    <property type="entry name" value="ZINC_FINGER_C2H2_2"/>
    <property type="match status" value="3"/>
</dbReference>
<feature type="domain" description="C2H2-type" evidence="10">
    <location>
        <begin position="399"/>
        <end position="426"/>
    </location>
</feature>
<feature type="compositionally biased region" description="Low complexity" evidence="9">
    <location>
        <begin position="244"/>
        <end position="257"/>
    </location>
</feature>
<dbReference type="GO" id="GO:0005654">
    <property type="term" value="C:nucleoplasm"/>
    <property type="evidence" value="ECO:0007669"/>
    <property type="project" value="TreeGrafter"/>
</dbReference>
<evidence type="ECO:0000256" key="6">
    <source>
        <dbReference type="ARBA" id="ARBA00023163"/>
    </source>
</evidence>
<feature type="region of interest" description="Disordered" evidence="9">
    <location>
        <begin position="349"/>
        <end position="368"/>
    </location>
</feature>
<dbReference type="EMBL" id="CAJNOJ010000029">
    <property type="protein sequence ID" value="CAF0883439.1"/>
    <property type="molecule type" value="Genomic_DNA"/>
</dbReference>
<dbReference type="Gene3D" id="3.30.160.60">
    <property type="entry name" value="Classic Zinc Finger"/>
    <property type="match status" value="3"/>
</dbReference>
<sequence>MNLHPHPTKAGATMNTDEHISPSSSSSVVQPDKMLLLNANLSQEPTTPCILNTPNTCTKNSTFFYEIPTSMQTTILSDTQSSTIQTLPQVATSSSETESCSTKQLLTSTSSPPVPSVNVSTSSYLTDIANVPPTQTSDNINDDTAMQLPRSLINDNKPYSLNLQLKSPLTHITASSSPPSLPRSSSSTNSLIDNSNIDDSTSNTNPTNGALNVNEQIRTLLTSNPVGTDYSINPSTSTPPPSSAPNSTSSSVPSESNMNYVEQSHYVPYGTPQPTVSQQISSSYHDPMGKSNSVSNNFMSTINMNSTDWPANSTANNYPLQPSITSTPCVKNEPQDYAMTIINDQPARFSKPKTYTNRPSKTPLHERPFSCPIDSCPRRFSRSDELTRHIRIHTGDKPFQCKICARAFSRSDHLTTHIRTHTGEKPFLCETCGRRFARSDERKRHGKVHQKLRNTNLIQHSLPKGSQQLNNLSVLSNNLLSNMDGDGEDSSSQHSITDSSDRHQQFHLPTHWG</sequence>
<dbReference type="GO" id="GO:0000978">
    <property type="term" value="F:RNA polymerase II cis-regulatory region sequence-specific DNA binding"/>
    <property type="evidence" value="ECO:0007669"/>
    <property type="project" value="TreeGrafter"/>
</dbReference>
<dbReference type="PANTHER" id="PTHR24399">
    <property type="entry name" value="ZINC FINGER AND BTB DOMAIN-CONTAINING"/>
    <property type="match status" value="1"/>
</dbReference>
<feature type="domain" description="C2H2-type" evidence="10">
    <location>
        <begin position="369"/>
        <end position="398"/>
    </location>
</feature>
<evidence type="ECO:0000256" key="3">
    <source>
        <dbReference type="ARBA" id="ARBA00022737"/>
    </source>
</evidence>
<evidence type="ECO:0000313" key="11">
    <source>
        <dbReference type="EMBL" id="CAF0883439.1"/>
    </source>
</evidence>
<feature type="compositionally biased region" description="Polar residues" evidence="9">
    <location>
        <begin position="453"/>
        <end position="465"/>
    </location>
</feature>
<feature type="compositionally biased region" description="Polar residues" evidence="9">
    <location>
        <begin position="272"/>
        <end position="292"/>
    </location>
</feature>
<dbReference type="InterPro" id="IPR013087">
    <property type="entry name" value="Znf_C2H2_type"/>
</dbReference>
<feature type="region of interest" description="Disordered" evidence="9">
    <location>
        <begin position="480"/>
        <end position="513"/>
    </location>
</feature>
<feature type="region of interest" description="Disordered" evidence="9">
    <location>
        <begin position="171"/>
        <end position="292"/>
    </location>
</feature>
<dbReference type="Proteomes" id="UP000663852">
    <property type="component" value="Unassembled WGS sequence"/>
</dbReference>
<comment type="subcellular location">
    <subcellularLocation>
        <location evidence="1">Nucleus</location>
    </subcellularLocation>
</comment>
<dbReference type="SMART" id="SM00355">
    <property type="entry name" value="ZnF_C2H2"/>
    <property type="match status" value="3"/>
</dbReference>
<feature type="compositionally biased region" description="Polar residues" evidence="9">
    <location>
        <begin position="206"/>
        <end position="226"/>
    </location>
</feature>
<feature type="region of interest" description="Disordered" evidence="9">
    <location>
        <begin position="439"/>
        <end position="465"/>
    </location>
</feature>
<keyword evidence="5" id="KW-0805">Transcription regulation</keyword>
<organism evidence="11 12">
    <name type="scientific">Adineta ricciae</name>
    <name type="common">Rotifer</name>
    <dbReference type="NCBI Taxonomy" id="249248"/>
    <lineage>
        <taxon>Eukaryota</taxon>
        <taxon>Metazoa</taxon>
        <taxon>Spiralia</taxon>
        <taxon>Gnathifera</taxon>
        <taxon>Rotifera</taxon>
        <taxon>Eurotatoria</taxon>
        <taxon>Bdelloidea</taxon>
        <taxon>Adinetida</taxon>
        <taxon>Adinetidae</taxon>
        <taxon>Adineta</taxon>
    </lineage>
</organism>
<evidence type="ECO:0000256" key="1">
    <source>
        <dbReference type="ARBA" id="ARBA00004123"/>
    </source>
</evidence>
<dbReference type="GO" id="GO:0008270">
    <property type="term" value="F:zinc ion binding"/>
    <property type="evidence" value="ECO:0007669"/>
    <property type="project" value="UniProtKB-KW"/>
</dbReference>
<accession>A0A813YFQ6</accession>
<dbReference type="PROSITE" id="PS00028">
    <property type="entry name" value="ZINC_FINGER_C2H2_1"/>
    <property type="match status" value="3"/>
</dbReference>
<evidence type="ECO:0000259" key="10">
    <source>
        <dbReference type="PROSITE" id="PS50157"/>
    </source>
</evidence>
<evidence type="ECO:0000256" key="9">
    <source>
        <dbReference type="SAM" id="MobiDB-lite"/>
    </source>
</evidence>
<proteinExistence type="predicted"/>
<dbReference type="PANTHER" id="PTHR24399:SF23">
    <property type="entry name" value="C2H2-TYPE DOMAIN-CONTAINING PROTEIN"/>
    <property type="match status" value="1"/>
</dbReference>
<keyword evidence="4" id="KW-0862">Zinc</keyword>
<evidence type="ECO:0000256" key="4">
    <source>
        <dbReference type="ARBA" id="ARBA00022833"/>
    </source>
</evidence>
<keyword evidence="2" id="KW-0479">Metal-binding</keyword>
<dbReference type="Pfam" id="PF00096">
    <property type="entry name" value="zf-C2H2"/>
    <property type="match status" value="3"/>
</dbReference>
<feature type="region of interest" description="Disordered" evidence="9">
    <location>
        <begin position="95"/>
        <end position="118"/>
    </location>
</feature>
<feature type="region of interest" description="Disordered" evidence="9">
    <location>
        <begin position="1"/>
        <end position="29"/>
    </location>
</feature>
<keyword evidence="7" id="KW-0539">Nucleus</keyword>